<gene>
    <name evidence="1" type="ORF">SCLCIDRAFT_1214327</name>
</gene>
<keyword evidence="2" id="KW-1185">Reference proteome</keyword>
<protein>
    <submittedName>
        <fullName evidence="1">Uncharacterized protein</fullName>
    </submittedName>
</protein>
<dbReference type="EMBL" id="KN822036">
    <property type="protein sequence ID" value="KIM63211.1"/>
    <property type="molecule type" value="Genomic_DNA"/>
</dbReference>
<dbReference type="HOGENOM" id="CLU_2868924_0_0_1"/>
<dbReference type="AlphaFoldDB" id="A0A0C3E5B0"/>
<reference evidence="1 2" key="1">
    <citation type="submission" date="2014-04" db="EMBL/GenBank/DDBJ databases">
        <authorList>
            <consortium name="DOE Joint Genome Institute"/>
            <person name="Kuo A."/>
            <person name="Kohler A."/>
            <person name="Nagy L.G."/>
            <person name="Floudas D."/>
            <person name="Copeland A."/>
            <person name="Barry K.W."/>
            <person name="Cichocki N."/>
            <person name="Veneault-Fourrey C."/>
            <person name="LaButti K."/>
            <person name="Lindquist E.A."/>
            <person name="Lipzen A."/>
            <person name="Lundell T."/>
            <person name="Morin E."/>
            <person name="Murat C."/>
            <person name="Sun H."/>
            <person name="Tunlid A."/>
            <person name="Henrissat B."/>
            <person name="Grigoriev I.V."/>
            <person name="Hibbett D.S."/>
            <person name="Martin F."/>
            <person name="Nordberg H.P."/>
            <person name="Cantor M.N."/>
            <person name="Hua S.X."/>
        </authorList>
    </citation>
    <scope>NUCLEOTIDE SEQUENCE [LARGE SCALE GENOMIC DNA]</scope>
    <source>
        <strain evidence="1 2">Foug A</strain>
    </source>
</reference>
<evidence type="ECO:0000313" key="2">
    <source>
        <dbReference type="Proteomes" id="UP000053989"/>
    </source>
</evidence>
<organism evidence="1 2">
    <name type="scientific">Scleroderma citrinum Foug A</name>
    <dbReference type="NCBI Taxonomy" id="1036808"/>
    <lineage>
        <taxon>Eukaryota</taxon>
        <taxon>Fungi</taxon>
        <taxon>Dikarya</taxon>
        <taxon>Basidiomycota</taxon>
        <taxon>Agaricomycotina</taxon>
        <taxon>Agaricomycetes</taxon>
        <taxon>Agaricomycetidae</taxon>
        <taxon>Boletales</taxon>
        <taxon>Sclerodermatineae</taxon>
        <taxon>Sclerodermataceae</taxon>
        <taxon>Scleroderma</taxon>
    </lineage>
</organism>
<sequence>MLTSPDERLYRPTGRCYPLLDPLPSFRQIGRSHATHIFRALANPKLPAEEVGGESELDALFLDI</sequence>
<dbReference type="Proteomes" id="UP000053989">
    <property type="component" value="Unassembled WGS sequence"/>
</dbReference>
<evidence type="ECO:0000313" key="1">
    <source>
        <dbReference type="EMBL" id="KIM63211.1"/>
    </source>
</evidence>
<dbReference type="InParanoid" id="A0A0C3E5B0"/>
<accession>A0A0C3E5B0</accession>
<name>A0A0C3E5B0_9AGAM</name>
<proteinExistence type="predicted"/>
<reference evidence="2" key="2">
    <citation type="submission" date="2015-01" db="EMBL/GenBank/DDBJ databases">
        <title>Evolutionary Origins and Diversification of the Mycorrhizal Mutualists.</title>
        <authorList>
            <consortium name="DOE Joint Genome Institute"/>
            <consortium name="Mycorrhizal Genomics Consortium"/>
            <person name="Kohler A."/>
            <person name="Kuo A."/>
            <person name="Nagy L.G."/>
            <person name="Floudas D."/>
            <person name="Copeland A."/>
            <person name="Barry K.W."/>
            <person name="Cichocki N."/>
            <person name="Veneault-Fourrey C."/>
            <person name="LaButti K."/>
            <person name="Lindquist E.A."/>
            <person name="Lipzen A."/>
            <person name="Lundell T."/>
            <person name="Morin E."/>
            <person name="Murat C."/>
            <person name="Riley R."/>
            <person name="Ohm R."/>
            <person name="Sun H."/>
            <person name="Tunlid A."/>
            <person name="Henrissat B."/>
            <person name="Grigoriev I.V."/>
            <person name="Hibbett D.S."/>
            <person name="Martin F."/>
        </authorList>
    </citation>
    <scope>NUCLEOTIDE SEQUENCE [LARGE SCALE GENOMIC DNA]</scope>
    <source>
        <strain evidence="2">Foug A</strain>
    </source>
</reference>